<proteinExistence type="predicted"/>
<reference evidence="2 3" key="1">
    <citation type="journal article" date="2015" name="Nature">
        <title>rRNA introns, odd ribosomes, and small enigmatic genomes across a large radiation of phyla.</title>
        <authorList>
            <person name="Brown C.T."/>
            <person name="Hug L.A."/>
            <person name="Thomas B.C."/>
            <person name="Sharon I."/>
            <person name="Castelle C.J."/>
            <person name="Singh A."/>
            <person name="Wilkins M.J."/>
            <person name="Williams K.H."/>
            <person name="Banfield J.F."/>
        </authorList>
    </citation>
    <scope>NUCLEOTIDE SEQUENCE [LARGE SCALE GENOMIC DNA]</scope>
</reference>
<dbReference type="Gene3D" id="2.60.40.680">
    <property type="match status" value="1"/>
</dbReference>
<dbReference type="STRING" id="1618490.US90_C0019G0006"/>
<dbReference type="Proteomes" id="UP000034406">
    <property type="component" value="Unassembled WGS sequence"/>
</dbReference>
<dbReference type="EMBL" id="LBUT01000019">
    <property type="protein sequence ID" value="KKQ69084.1"/>
    <property type="molecule type" value="Genomic_DNA"/>
</dbReference>
<protein>
    <submittedName>
        <fullName evidence="2">Uncharacterized protein</fullName>
    </submittedName>
</protein>
<comment type="caution">
    <text evidence="2">The sequence shown here is derived from an EMBL/GenBank/DDBJ whole genome shotgun (WGS) entry which is preliminary data.</text>
</comment>
<feature type="compositionally biased region" description="Pro residues" evidence="1">
    <location>
        <begin position="340"/>
        <end position="354"/>
    </location>
</feature>
<accession>A0A0G0M5X8</accession>
<evidence type="ECO:0000256" key="1">
    <source>
        <dbReference type="SAM" id="MobiDB-lite"/>
    </source>
</evidence>
<dbReference type="PATRIC" id="fig|1618490.4.peg.737"/>
<dbReference type="SUPFAM" id="SSF49384">
    <property type="entry name" value="Carbohydrate-binding domain"/>
    <property type="match status" value="1"/>
</dbReference>
<organism evidence="2 3">
    <name type="scientific">Candidatus Shapirobacteria bacterium GW2011_GWE2_38_30</name>
    <dbReference type="NCBI Taxonomy" id="1618490"/>
    <lineage>
        <taxon>Bacteria</taxon>
        <taxon>Candidatus Shapironibacteriota</taxon>
    </lineage>
</organism>
<evidence type="ECO:0000313" key="3">
    <source>
        <dbReference type="Proteomes" id="UP000034406"/>
    </source>
</evidence>
<name>A0A0G0M5X8_9BACT</name>
<sequence length="425" mass="45671">MTKIKTILFMVVGLMALAGGVVLVRNVQETRRGAYLSKLDLSVWPDSKTNMQVGEKVTATVKMDAKTYRISAIDLRMGFNSSTFEVESIEIQNSFDKKMKNEVVDGRIVIIAGNSNADETKLPTGVFDVAKIVFVAKAAGNLNLTLPEYQVPATQSSASGDNKMEMNFLPASYSVGGGGGASTPPVSENFATADLTINPVVAILKKGESTEVVVRVDAKQTRISGIKLDLVYTSNIIDPSNLVTSSSFDVPAESAVIDKTNKKISVYLVSSKAANSLPTGVIEVMRFKVTAVNSGLVIFRVNDNYLVTGSNPNSDVKTVGLNLGTGRVTIVETALTPVPTDKPSPTDKPTPTEIPPTGDYPVLNFKMAFEGMDVNGGCADGWPVTIIVLGQNGESKTYHNLTLQRDTAIKDRAVYRTFTNKIWSK</sequence>
<gene>
    <name evidence="2" type="ORF">US90_C0019G0006</name>
</gene>
<feature type="region of interest" description="Disordered" evidence="1">
    <location>
        <begin position="337"/>
        <end position="357"/>
    </location>
</feature>
<dbReference type="InterPro" id="IPR008965">
    <property type="entry name" value="CBM2/CBM3_carb-bd_dom_sf"/>
</dbReference>
<dbReference type="GO" id="GO:0030246">
    <property type="term" value="F:carbohydrate binding"/>
    <property type="evidence" value="ECO:0007669"/>
    <property type="project" value="InterPro"/>
</dbReference>
<dbReference type="AlphaFoldDB" id="A0A0G0M5X8"/>
<evidence type="ECO:0000313" key="2">
    <source>
        <dbReference type="EMBL" id="KKQ69084.1"/>
    </source>
</evidence>